<proteinExistence type="inferred from homology"/>
<evidence type="ECO:0000256" key="3">
    <source>
        <dbReference type="ARBA" id="ARBA00023002"/>
    </source>
</evidence>
<comment type="subcellular location">
    <subcellularLocation>
        <location evidence="5">Cytoplasm</location>
    </subcellularLocation>
</comment>
<protein>
    <recommendedName>
        <fullName evidence="5">Flavin-dependent monooxygenase</fullName>
    </recommendedName>
    <alternativeName>
        <fullName evidence="5">TetX monooxygenase</fullName>
        <shortName evidence="5">TetX</shortName>
        <ecNumber evidence="5">1.14.13.-</ecNumber>
    </alternativeName>
</protein>
<feature type="domain" description="FAD-binding" evidence="6">
    <location>
        <begin position="6"/>
        <end position="174"/>
    </location>
</feature>
<dbReference type="InterPro" id="IPR036188">
    <property type="entry name" value="FAD/NAD-bd_sf"/>
</dbReference>
<dbReference type="PRINTS" id="PR00420">
    <property type="entry name" value="RNGMNOXGNASE"/>
</dbReference>
<comment type="subunit">
    <text evidence="5">Monomer.</text>
</comment>
<feature type="binding site" evidence="5">
    <location>
        <position position="300"/>
    </location>
    <ligand>
        <name>FAD</name>
        <dbReference type="ChEBI" id="CHEBI:57692"/>
    </ligand>
</feature>
<keyword evidence="2 5" id="KW-0274">FAD</keyword>
<dbReference type="EC" id="1.14.13.-" evidence="5"/>
<feature type="binding site" evidence="5">
    <location>
        <position position="41"/>
    </location>
    <ligand>
        <name>NADPH</name>
        <dbReference type="ChEBI" id="CHEBI:57783"/>
    </ligand>
</feature>
<dbReference type="Gene3D" id="3.50.50.60">
    <property type="entry name" value="FAD/NAD(P)-binding domain"/>
    <property type="match status" value="1"/>
</dbReference>
<dbReference type="Pfam" id="PF01494">
    <property type="entry name" value="FAD_binding_3"/>
    <property type="match status" value="2"/>
</dbReference>
<keyword evidence="5" id="KW-0547">Nucleotide-binding</keyword>
<evidence type="ECO:0000259" key="6">
    <source>
        <dbReference type="Pfam" id="PF01494"/>
    </source>
</evidence>
<feature type="binding site" evidence="5">
    <location>
        <position position="48"/>
    </location>
    <ligand>
        <name>FAD</name>
        <dbReference type="ChEBI" id="CHEBI:57692"/>
    </ligand>
</feature>
<keyword evidence="3 5" id="KW-0560">Oxidoreductase</keyword>
<evidence type="ECO:0000313" key="8">
    <source>
        <dbReference type="Proteomes" id="UP001205311"/>
    </source>
</evidence>
<comment type="function">
    <text evidence="5">An FAD-requiring monooxygenase active on some tetracycline antibiotic derivatives, which leads to their inactivation. Hydroxylates carbon 11a of tetracycline and some analogs.</text>
</comment>
<accession>A0ABT1HNI3</accession>
<evidence type="ECO:0000256" key="4">
    <source>
        <dbReference type="ARBA" id="ARBA00023033"/>
    </source>
</evidence>
<dbReference type="Proteomes" id="UP001205311">
    <property type="component" value="Unassembled WGS sequence"/>
</dbReference>
<keyword evidence="1 5" id="KW-0285">Flavoprotein</keyword>
<dbReference type="InterPro" id="IPR002938">
    <property type="entry name" value="FAD-bd"/>
</dbReference>
<feature type="binding site" evidence="5">
    <location>
        <position position="106"/>
    </location>
    <ligand>
        <name>FAD</name>
        <dbReference type="ChEBI" id="CHEBI:57692"/>
    </ligand>
</feature>
<evidence type="ECO:0000313" key="7">
    <source>
        <dbReference type="EMBL" id="MCP2257073.1"/>
    </source>
</evidence>
<dbReference type="RefSeq" id="WP_253668052.1">
    <property type="nucleotide sequence ID" value="NZ_JAMTCP010000003.1"/>
</dbReference>
<keyword evidence="5" id="KW-0521">NADP</keyword>
<comment type="domain">
    <text evidence="5">Consists of an N-terminal FAD-binding domain with a Rossman fold and a C-terminal substrate-binding domain.</text>
</comment>
<dbReference type="PROSITE" id="PS51257">
    <property type="entry name" value="PROKAR_LIPOPROTEIN"/>
    <property type="match status" value="1"/>
</dbReference>
<feature type="domain" description="FAD-binding" evidence="6">
    <location>
        <begin position="295"/>
        <end position="347"/>
    </location>
</feature>
<comment type="cofactor">
    <cofactor evidence="5">
        <name>FAD</name>
        <dbReference type="ChEBI" id="CHEBI:57692"/>
    </cofactor>
</comment>
<dbReference type="PANTHER" id="PTHR46972:SF1">
    <property type="entry name" value="FAD DEPENDENT OXIDOREDUCTASE DOMAIN-CONTAINING PROTEIN"/>
    <property type="match status" value="1"/>
</dbReference>
<name>A0ABT1HNI3_STRSD</name>
<dbReference type="InterPro" id="IPR043683">
    <property type="entry name" value="TetX_monooxygenase"/>
</dbReference>
<evidence type="ECO:0000256" key="5">
    <source>
        <dbReference type="HAMAP-Rule" id="MF_00845"/>
    </source>
</evidence>
<comment type="catalytic activity">
    <reaction evidence="5">
        <text>a tetracycline + NADPH + O2 + H(+) = an 11a-hydroxytetracycline + NADP(+) + H2O</text>
        <dbReference type="Rhea" id="RHEA:61444"/>
        <dbReference type="ChEBI" id="CHEBI:15377"/>
        <dbReference type="ChEBI" id="CHEBI:15378"/>
        <dbReference type="ChEBI" id="CHEBI:15379"/>
        <dbReference type="ChEBI" id="CHEBI:57783"/>
        <dbReference type="ChEBI" id="CHEBI:58349"/>
        <dbReference type="ChEBI" id="CHEBI:144644"/>
        <dbReference type="ChEBI" id="CHEBI:144645"/>
    </reaction>
</comment>
<keyword evidence="4 5" id="KW-0503">Monooxygenase</keyword>
<evidence type="ECO:0000256" key="1">
    <source>
        <dbReference type="ARBA" id="ARBA00022630"/>
    </source>
</evidence>
<reference evidence="7 8" key="1">
    <citation type="submission" date="2022-06" db="EMBL/GenBank/DDBJ databases">
        <title>Genomic Encyclopedia of Archaeal and Bacterial Type Strains, Phase II (KMG-II): from individual species to whole genera.</title>
        <authorList>
            <person name="Goeker M."/>
        </authorList>
    </citation>
    <scope>NUCLEOTIDE SEQUENCE [LARGE SCALE GENOMIC DNA]</scope>
    <source>
        <strain evidence="7 8">DSM 40477</strain>
    </source>
</reference>
<organism evidence="7 8">
    <name type="scientific">Streptoalloteichus tenebrarius (strain ATCC 17920 / DSM 40477 / JCM 4838 / CBS 697.72 / NBRC 16177 / NCIMB 11028 / NRRL B-12390 / A12253. 1 / ISP 5477)</name>
    <name type="common">Streptomyces tenebrarius</name>
    <dbReference type="NCBI Taxonomy" id="1933"/>
    <lineage>
        <taxon>Bacteria</taxon>
        <taxon>Bacillati</taxon>
        <taxon>Actinomycetota</taxon>
        <taxon>Actinomycetes</taxon>
        <taxon>Pseudonocardiales</taxon>
        <taxon>Pseudonocardiaceae</taxon>
        <taxon>Streptoalloteichus</taxon>
    </lineage>
</organism>
<dbReference type="SUPFAM" id="SSF51905">
    <property type="entry name" value="FAD/NAD(P)-binding domain"/>
    <property type="match status" value="1"/>
</dbReference>
<gene>
    <name evidence="7" type="ORF">LX15_000758</name>
</gene>
<keyword evidence="5" id="KW-0963">Cytoplasm</keyword>
<comment type="caution">
    <text evidence="7">The sequence shown here is derived from an EMBL/GenBank/DDBJ whole genome shotgun (WGS) entry which is preliminary data.</text>
</comment>
<comment type="similarity">
    <text evidence="5">Belongs to the aromatic-ring hydroxylase family. TetX subfamily.</text>
</comment>
<evidence type="ECO:0000256" key="2">
    <source>
        <dbReference type="ARBA" id="ARBA00022827"/>
    </source>
</evidence>
<dbReference type="EMBL" id="JAMTCP010000003">
    <property type="protein sequence ID" value="MCP2257073.1"/>
    <property type="molecule type" value="Genomic_DNA"/>
</dbReference>
<dbReference type="HAMAP" id="MF_00845">
    <property type="entry name" value="TetX_monooxygenase"/>
    <property type="match status" value="1"/>
</dbReference>
<dbReference type="PANTHER" id="PTHR46972">
    <property type="entry name" value="MONOOXYGENASE ASQM-RELATED"/>
    <property type="match status" value="1"/>
</dbReference>
<sequence>MRSPRIAVIGAGPGGLACARALQAHGHAVTVYERETSRHARWQGGTLDLHADTGQAALRALGLYERFRDLARPEGQEHRALDPATAALRRHDRPGATDDYAPEIDRGQLRTLLLDSLAEGTVAWGRAVSGVTALGDGAARLRFADGVTEDVDLVVGADGAWSRVRPAVSEATPAYLGTSMVETFLDDVDRRHPALARLVGDGTMVAESDGRSLFAQRNSGGHVRVYALLDVPLDWHVAAGLELDDTAAVRAHLLGLFDGWHDSLLDLLRHNDGGFVNRPLHMLPAGHAWEHVPGVTLVGDAAHLMPPYGIGANLALLDGADLGQALASHADLDEAVRAYENTMLPRSAAAAAACLELSEALADDVPVDVDAVRRYLNDRALHSHAPDRG</sequence>
<keyword evidence="8" id="KW-1185">Reference proteome</keyword>